<dbReference type="InterPro" id="IPR026045">
    <property type="entry name" value="Ferric-bd"/>
</dbReference>
<dbReference type="EMBL" id="SJPQ01000001">
    <property type="protein sequence ID" value="TWT90990.1"/>
    <property type="molecule type" value="Genomic_DNA"/>
</dbReference>
<proteinExistence type="predicted"/>
<sequence>MDSFGRKRVSGLLWIVLCAAPLVLLGCSPPPPGEVVVYTALDQEFSEPIFEAFTRRTGVEVKPKYDTESTKTLNLVSAILAESERPRCDLFWNNELLHTLRLERQGALRAYQSPTTAAYPAEYRSAEGEWCGFAARARVLLVNTQLLAEARWPDSIEDLTDPQWRDRCGIAKPLFGTTATHAACLYQAWGKERATRFFEDVQRNCRVMSGNRQVSKAVASGQLLFGLTDTDDAMLEVEAGSPVKIVYPDQGADQEGEELGALFIPNSLCLIKGSPNPAAAEQLMEFLLSPMVEGRLVDGPGAQIPLNPATEAKPRVETPDSVRAMPADFAEAAAGWDAAAEELKRIFATAG</sequence>
<evidence type="ECO:0000313" key="2">
    <source>
        <dbReference type="EMBL" id="TWT90990.1"/>
    </source>
</evidence>
<dbReference type="PANTHER" id="PTHR30006:SF24">
    <property type="entry name" value="SLL0237 PROTEIN"/>
    <property type="match status" value="1"/>
</dbReference>
<dbReference type="SUPFAM" id="SSF53850">
    <property type="entry name" value="Periplasmic binding protein-like II"/>
    <property type="match status" value="1"/>
</dbReference>
<dbReference type="AlphaFoldDB" id="A0A5C5ZUT7"/>
<dbReference type="OrthoDB" id="9791045at2"/>
<organism evidence="2 3">
    <name type="scientific">Pseudobythopirellula maris</name>
    <dbReference type="NCBI Taxonomy" id="2527991"/>
    <lineage>
        <taxon>Bacteria</taxon>
        <taxon>Pseudomonadati</taxon>
        <taxon>Planctomycetota</taxon>
        <taxon>Planctomycetia</taxon>
        <taxon>Pirellulales</taxon>
        <taxon>Lacipirellulaceae</taxon>
        <taxon>Pseudobythopirellula</taxon>
    </lineage>
</organism>
<name>A0A5C5ZUT7_9BACT</name>
<evidence type="ECO:0000313" key="3">
    <source>
        <dbReference type="Proteomes" id="UP000315440"/>
    </source>
</evidence>
<dbReference type="Proteomes" id="UP000315440">
    <property type="component" value="Unassembled WGS sequence"/>
</dbReference>
<dbReference type="Pfam" id="PF13343">
    <property type="entry name" value="SBP_bac_6"/>
    <property type="match status" value="1"/>
</dbReference>
<dbReference type="Gene3D" id="3.40.190.10">
    <property type="entry name" value="Periplasmic binding protein-like II"/>
    <property type="match status" value="2"/>
</dbReference>
<dbReference type="CDD" id="cd13518">
    <property type="entry name" value="PBP2_Fe3_thiamine_like"/>
    <property type="match status" value="1"/>
</dbReference>
<comment type="caution">
    <text evidence="2">The sequence shown here is derived from an EMBL/GenBank/DDBJ whole genome shotgun (WGS) entry which is preliminary data.</text>
</comment>
<gene>
    <name evidence="2" type="ORF">Mal64_13890</name>
</gene>
<accession>A0A5C5ZUT7</accession>
<dbReference type="PANTHER" id="PTHR30006">
    <property type="entry name" value="THIAMINE-BINDING PERIPLASMIC PROTEIN-RELATED"/>
    <property type="match status" value="1"/>
</dbReference>
<keyword evidence="3" id="KW-1185">Reference proteome</keyword>
<dbReference type="PROSITE" id="PS51257">
    <property type="entry name" value="PROKAR_LIPOPROTEIN"/>
    <property type="match status" value="1"/>
</dbReference>
<protein>
    <submittedName>
        <fullName evidence="2">Putative binding protein component of ABC iron transporter</fullName>
    </submittedName>
</protein>
<evidence type="ECO:0000256" key="1">
    <source>
        <dbReference type="ARBA" id="ARBA00022729"/>
    </source>
</evidence>
<keyword evidence="1" id="KW-0732">Signal</keyword>
<reference evidence="2 3" key="1">
    <citation type="submission" date="2019-02" db="EMBL/GenBank/DDBJ databases">
        <title>Deep-cultivation of Planctomycetes and their phenomic and genomic characterization uncovers novel biology.</title>
        <authorList>
            <person name="Wiegand S."/>
            <person name="Jogler M."/>
            <person name="Boedeker C."/>
            <person name="Pinto D."/>
            <person name="Vollmers J."/>
            <person name="Rivas-Marin E."/>
            <person name="Kohn T."/>
            <person name="Peeters S.H."/>
            <person name="Heuer A."/>
            <person name="Rast P."/>
            <person name="Oberbeckmann S."/>
            <person name="Bunk B."/>
            <person name="Jeske O."/>
            <person name="Meyerdierks A."/>
            <person name="Storesund J.E."/>
            <person name="Kallscheuer N."/>
            <person name="Luecker S."/>
            <person name="Lage O.M."/>
            <person name="Pohl T."/>
            <person name="Merkel B.J."/>
            <person name="Hornburger P."/>
            <person name="Mueller R.-W."/>
            <person name="Bruemmer F."/>
            <person name="Labrenz M."/>
            <person name="Spormann A.M."/>
            <person name="Op Den Camp H."/>
            <person name="Overmann J."/>
            <person name="Amann R."/>
            <person name="Jetten M.S.M."/>
            <person name="Mascher T."/>
            <person name="Medema M.H."/>
            <person name="Devos D.P."/>
            <person name="Kaster A.-K."/>
            <person name="Ovreas L."/>
            <person name="Rohde M."/>
            <person name="Galperin M.Y."/>
            <person name="Jogler C."/>
        </authorList>
    </citation>
    <scope>NUCLEOTIDE SEQUENCE [LARGE SCALE GENOMIC DNA]</scope>
    <source>
        <strain evidence="2 3">Mal64</strain>
    </source>
</reference>
<dbReference type="PIRSF" id="PIRSF002825">
    <property type="entry name" value="CfbpA"/>
    <property type="match status" value="1"/>
</dbReference>